<evidence type="ECO:0000313" key="2">
    <source>
        <dbReference type="Proteomes" id="UP001268542"/>
    </source>
</evidence>
<evidence type="ECO:0000313" key="1">
    <source>
        <dbReference type="EMBL" id="MDT9591897.1"/>
    </source>
</evidence>
<name>A0ABU3PSR7_9ACTN</name>
<reference evidence="1 2" key="1">
    <citation type="submission" date="2023-08" db="EMBL/GenBank/DDBJ databases">
        <title>Nocardioides seae sp. nov., a bacterium isolated from a soil.</title>
        <authorList>
            <person name="Wang X."/>
        </authorList>
    </citation>
    <scope>NUCLEOTIDE SEQUENCE [LARGE SCALE GENOMIC DNA]</scope>
    <source>
        <strain evidence="1 2">YZH12</strain>
    </source>
</reference>
<protein>
    <submittedName>
        <fullName evidence="1">DUF5130 family protein</fullName>
    </submittedName>
</protein>
<proteinExistence type="predicted"/>
<dbReference type="EMBL" id="JAVYII010000001">
    <property type="protein sequence ID" value="MDT9591897.1"/>
    <property type="molecule type" value="Genomic_DNA"/>
</dbReference>
<comment type="caution">
    <text evidence="1">The sequence shown here is derived from an EMBL/GenBank/DDBJ whole genome shotgun (WGS) entry which is preliminary data.</text>
</comment>
<dbReference type="Gene3D" id="3.10.310.50">
    <property type="match status" value="1"/>
</dbReference>
<sequence>MAQVAGGDRFTTQDKRLIDGTIRSAEQLSRFEFSVYVGPTHGDPRAYATQLHNSLTVPAKSVLIMVDPEQKVLEIVTGGRVRAKVDDGQVLAAVGSMIESFRADDLVGGINHGVARIAELGANAKPALPVQAENQAENKAEHPTD</sequence>
<dbReference type="Pfam" id="PF17174">
    <property type="entry name" value="DUF5130"/>
    <property type="match status" value="1"/>
</dbReference>
<dbReference type="InterPro" id="IPR033437">
    <property type="entry name" value="DUF5130"/>
</dbReference>
<keyword evidence="2" id="KW-1185">Reference proteome</keyword>
<gene>
    <name evidence="1" type="ORF">RDV89_02375</name>
</gene>
<dbReference type="Proteomes" id="UP001268542">
    <property type="component" value="Unassembled WGS sequence"/>
</dbReference>
<organism evidence="1 2">
    <name type="scientific">Nocardioides imazamoxiresistens</name>
    <dbReference type="NCBI Taxonomy" id="3231893"/>
    <lineage>
        <taxon>Bacteria</taxon>
        <taxon>Bacillati</taxon>
        <taxon>Actinomycetota</taxon>
        <taxon>Actinomycetes</taxon>
        <taxon>Propionibacteriales</taxon>
        <taxon>Nocardioidaceae</taxon>
        <taxon>Nocardioides</taxon>
    </lineage>
</organism>
<dbReference type="RefSeq" id="WP_315730965.1">
    <property type="nucleotide sequence ID" value="NZ_JAVYII010000001.1"/>
</dbReference>
<accession>A0ABU3PSR7</accession>